<dbReference type="EMBL" id="JAGSSV010000014">
    <property type="protein sequence ID" value="MBR7889511.1"/>
    <property type="molecule type" value="Genomic_DNA"/>
</dbReference>
<comment type="caution">
    <text evidence="1">The sequence shown here is derived from an EMBL/GenBank/DDBJ whole genome shotgun (WGS) entry which is preliminary data.</text>
</comment>
<proteinExistence type="predicted"/>
<dbReference type="RefSeq" id="WP_211536837.1">
    <property type="nucleotide sequence ID" value="NZ_JAGSSV010000014.1"/>
</dbReference>
<reference evidence="2" key="1">
    <citation type="submission" date="2023-07" db="EMBL/GenBank/DDBJ databases">
        <title>Marinomonas vulgaris A79, complete genome.</title>
        <authorList>
            <person name="Ying J.-J."/>
        </authorList>
    </citation>
    <scope>NUCLEOTIDE SEQUENCE [LARGE SCALE GENOMIC DNA]</scope>
    <source>
        <strain evidence="2">A79</strain>
    </source>
</reference>
<gene>
    <name evidence="1" type="ORF">J9B83_11220</name>
</gene>
<evidence type="ECO:0000313" key="2">
    <source>
        <dbReference type="Proteomes" id="UP000679722"/>
    </source>
</evidence>
<evidence type="ECO:0008006" key="3">
    <source>
        <dbReference type="Google" id="ProtNLM"/>
    </source>
</evidence>
<keyword evidence="2" id="KW-1185">Reference proteome</keyword>
<sequence>MTMKFTYRTRNIIFLTILVLALYAPTKDVLRYLSSQMASESIHIVDASFGNTLPWQTSRSSYLTVNQNAQSSLSTAQVIYTKLQFTNPTSEPQSYRKIWLNFLHENGDQEYTTDYVLYNVETRQRLIGKSIELGPNSSTTVMAAYRFIPSYKNTTPITMNVSWEKSNSLRESACDYNLANGAENTFHHQCGQ</sequence>
<dbReference type="Proteomes" id="UP000679722">
    <property type="component" value="Unassembled WGS sequence"/>
</dbReference>
<organism evidence="1 2">
    <name type="scientific">Marinomonas vulgaris</name>
    <dbReference type="NCBI Taxonomy" id="2823372"/>
    <lineage>
        <taxon>Bacteria</taxon>
        <taxon>Pseudomonadati</taxon>
        <taxon>Pseudomonadota</taxon>
        <taxon>Gammaproteobacteria</taxon>
        <taxon>Oceanospirillales</taxon>
        <taxon>Oceanospirillaceae</taxon>
        <taxon>Marinomonas</taxon>
    </lineage>
</organism>
<accession>A0ABS5HCY1</accession>
<protein>
    <recommendedName>
        <fullName evidence="3">Cutinase</fullName>
    </recommendedName>
</protein>
<name>A0ABS5HCY1_9GAMM</name>
<evidence type="ECO:0000313" key="1">
    <source>
        <dbReference type="EMBL" id="MBR7889511.1"/>
    </source>
</evidence>